<dbReference type="EMBL" id="BSXT01018977">
    <property type="protein sequence ID" value="GMG17083.1"/>
    <property type="molecule type" value="Genomic_DNA"/>
</dbReference>
<accession>A0A9W6YNZ8</accession>
<comment type="caution">
    <text evidence="1">The sequence shown here is derived from an EMBL/GenBank/DDBJ whole genome shotgun (WGS) entry which is preliminary data.</text>
</comment>
<gene>
    <name evidence="1" type="ORF">Pfra01_003000400</name>
</gene>
<proteinExistence type="predicted"/>
<reference evidence="1" key="1">
    <citation type="submission" date="2023-04" db="EMBL/GenBank/DDBJ databases">
        <title>Phytophthora fragariaefolia NBRC 109709.</title>
        <authorList>
            <person name="Ichikawa N."/>
            <person name="Sato H."/>
            <person name="Tonouchi N."/>
        </authorList>
    </citation>
    <scope>NUCLEOTIDE SEQUENCE</scope>
    <source>
        <strain evidence="1">NBRC 109709</strain>
    </source>
</reference>
<name>A0A9W6YNZ8_9STRA</name>
<dbReference type="AlphaFoldDB" id="A0A9W6YNZ8"/>
<keyword evidence="2" id="KW-1185">Reference proteome</keyword>
<protein>
    <submittedName>
        <fullName evidence="1">Unnamed protein product</fullName>
    </submittedName>
</protein>
<organism evidence="1 2">
    <name type="scientific">Phytophthora fragariaefolia</name>
    <dbReference type="NCBI Taxonomy" id="1490495"/>
    <lineage>
        <taxon>Eukaryota</taxon>
        <taxon>Sar</taxon>
        <taxon>Stramenopiles</taxon>
        <taxon>Oomycota</taxon>
        <taxon>Peronosporomycetes</taxon>
        <taxon>Peronosporales</taxon>
        <taxon>Peronosporaceae</taxon>
        <taxon>Phytophthora</taxon>
    </lineage>
</organism>
<sequence>MAWYCLNWSSDDGLRGESVLLPLETAKPSIRSDWSKAMLKSQARCPVQQFDAVGIEDEAEGDVLDNCSEMMSYTTSDQRFKPPYFRS</sequence>
<evidence type="ECO:0000313" key="2">
    <source>
        <dbReference type="Proteomes" id="UP001165121"/>
    </source>
</evidence>
<evidence type="ECO:0000313" key="1">
    <source>
        <dbReference type="EMBL" id="GMG17083.1"/>
    </source>
</evidence>
<dbReference type="Proteomes" id="UP001165121">
    <property type="component" value="Unassembled WGS sequence"/>
</dbReference>